<dbReference type="EMBL" id="JABFUD020000018">
    <property type="protein sequence ID" value="KAI5066507.1"/>
    <property type="molecule type" value="Genomic_DNA"/>
</dbReference>
<proteinExistence type="predicted"/>
<dbReference type="Proteomes" id="UP000886520">
    <property type="component" value="Chromosome 18"/>
</dbReference>
<sequence length="103" mass="11163">RPSFAAYTQWAAARHATSLAHSADLAQSMATLPRPVPCSFQPYLAFQSYVHVRSMKAILVGGPPIMQILLRLARPPAALDPLLAVLWRPPHSLNALNPTCAVP</sequence>
<dbReference type="AlphaFoldDB" id="A0A9D4UF31"/>
<keyword evidence="2" id="KW-1185">Reference proteome</keyword>
<name>A0A9D4UF31_ADICA</name>
<organism evidence="1 2">
    <name type="scientific">Adiantum capillus-veneris</name>
    <name type="common">Maidenhair fern</name>
    <dbReference type="NCBI Taxonomy" id="13818"/>
    <lineage>
        <taxon>Eukaryota</taxon>
        <taxon>Viridiplantae</taxon>
        <taxon>Streptophyta</taxon>
        <taxon>Embryophyta</taxon>
        <taxon>Tracheophyta</taxon>
        <taxon>Polypodiopsida</taxon>
        <taxon>Polypodiidae</taxon>
        <taxon>Polypodiales</taxon>
        <taxon>Pteridineae</taxon>
        <taxon>Pteridaceae</taxon>
        <taxon>Vittarioideae</taxon>
        <taxon>Adiantum</taxon>
    </lineage>
</organism>
<gene>
    <name evidence="1" type="ORF">GOP47_0019131</name>
</gene>
<evidence type="ECO:0000313" key="2">
    <source>
        <dbReference type="Proteomes" id="UP000886520"/>
    </source>
</evidence>
<reference evidence="1" key="1">
    <citation type="submission" date="2021-01" db="EMBL/GenBank/DDBJ databases">
        <title>Adiantum capillus-veneris genome.</title>
        <authorList>
            <person name="Fang Y."/>
            <person name="Liao Q."/>
        </authorList>
    </citation>
    <scope>NUCLEOTIDE SEQUENCE</scope>
    <source>
        <strain evidence="1">H3</strain>
        <tissue evidence="1">Leaf</tissue>
    </source>
</reference>
<comment type="caution">
    <text evidence="1">The sequence shown here is derived from an EMBL/GenBank/DDBJ whole genome shotgun (WGS) entry which is preliminary data.</text>
</comment>
<protein>
    <submittedName>
        <fullName evidence="1">Uncharacterized protein</fullName>
    </submittedName>
</protein>
<evidence type="ECO:0000313" key="1">
    <source>
        <dbReference type="EMBL" id="KAI5066507.1"/>
    </source>
</evidence>
<feature type="non-terminal residue" evidence="1">
    <location>
        <position position="1"/>
    </location>
</feature>
<accession>A0A9D4UF31</accession>